<feature type="domain" description="Isochorismatase-like" evidence="3">
    <location>
        <begin position="23"/>
        <end position="198"/>
    </location>
</feature>
<dbReference type="EMBL" id="JBEZFP010000007">
    <property type="protein sequence ID" value="MEU8132715.1"/>
    <property type="molecule type" value="Genomic_DNA"/>
</dbReference>
<dbReference type="Gene3D" id="3.40.50.850">
    <property type="entry name" value="Isochorismatase-like"/>
    <property type="match status" value="1"/>
</dbReference>
<accession>A0ABV3DAF0</accession>
<evidence type="ECO:0000313" key="4">
    <source>
        <dbReference type="EMBL" id="MEU8132715.1"/>
    </source>
</evidence>
<dbReference type="RefSeq" id="WP_358349202.1">
    <property type="nucleotide sequence ID" value="NZ_JBEZFP010000007.1"/>
</dbReference>
<dbReference type="SUPFAM" id="SSF52499">
    <property type="entry name" value="Isochorismatase-like hydrolases"/>
    <property type="match status" value="1"/>
</dbReference>
<dbReference type="Pfam" id="PF00857">
    <property type="entry name" value="Isochorismatase"/>
    <property type="match status" value="1"/>
</dbReference>
<evidence type="ECO:0000313" key="5">
    <source>
        <dbReference type="Proteomes" id="UP001551482"/>
    </source>
</evidence>
<evidence type="ECO:0000259" key="3">
    <source>
        <dbReference type="Pfam" id="PF00857"/>
    </source>
</evidence>
<evidence type="ECO:0000256" key="1">
    <source>
        <dbReference type="ARBA" id="ARBA00022801"/>
    </source>
</evidence>
<gene>
    <name evidence="4" type="ORF">AB0C36_04315</name>
</gene>
<dbReference type="PANTHER" id="PTHR43540:SF1">
    <property type="entry name" value="ISOCHORISMATASE HYDROLASE"/>
    <property type="match status" value="1"/>
</dbReference>
<name>A0ABV3DAF0_9ACTN</name>
<evidence type="ECO:0000256" key="2">
    <source>
        <dbReference type="SAM" id="MobiDB-lite"/>
    </source>
</evidence>
<comment type="caution">
    <text evidence="4">The sequence shown here is derived from an EMBL/GenBank/DDBJ whole genome shotgun (WGS) entry which is preliminary data.</text>
</comment>
<organism evidence="4 5">
    <name type="scientific">Streptodolium elevatio</name>
    <dbReference type="NCBI Taxonomy" id="3157996"/>
    <lineage>
        <taxon>Bacteria</taxon>
        <taxon>Bacillati</taxon>
        <taxon>Actinomycetota</taxon>
        <taxon>Actinomycetes</taxon>
        <taxon>Kitasatosporales</taxon>
        <taxon>Streptomycetaceae</taxon>
        <taxon>Streptodolium</taxon>
    </lineage>
</organism>
<keyword evidence="5" id="KW-1185">Reference proteome</keyword>
<dbReference type="InterPro" id="IPR050272">
    <property type="entry name" value="Isochorismatase-like_hydrls"/>
</dbReference>
<proteinExistence type="predicted"/>
<protein>
    <submittedName>
        <fullName evidence="4">Isochorismatase family protein</fullName>
    </submittedName>
</protein>
<dbReference type="InterPro" id="IPR000868">
    <property type="entry name" value="Isochorismatase-like_dom"/>
</dbReference>
<dbReference type="InterPro" id="IPR036380">
    <property type="entry name" value="Isochorismatase-like_sf"/>
</dbReference>
<reference evidence="4 5" key="1">
    <citation type="submission" date="2024-06" db="EMBL/GenBank/DDBJ databases">
        <title>The Natural Products Discovery Center: Release of the First 8490 Sequenced Strains for Exploring Actinobacteria Biosynthetic Diversity.</title>
        <authorList>
            <person name="Kalkreuter E."/>
            <person name="Kautsar S.A."/>
            <person name="Yang D."/>
            <person name="Bader C.D."/>
            <person name="Teijaro C.N."/>
            <person name="Fluegel L."/>
            <person name="Davis C.M."/>
            <person name="Simpson J.R."/>
            <person name="Lauterbach L."/>
            <person name="Steele A.D."/>
            <person name="Gui C."/>
            <person name="Meng S."/>
            <person name="Li G."/>
            <person name="Viehrig K."/>
            <person name="Ye F."/>
            <person name="Su P."/>
            <person name="Kiefer A.F."/>
            <person name="Nichols A."/>
            <person name="Cepeda A.J."/>
            <person name="Yan W."/>
            <person name="Fan B."/>
            <person name="Jiang Y."/>
            <person name="Adhikari A."/>
            <person name="Zheng C.-J."/>
            <person name="Schuster L."/>
            <person name="Cowan T.M."/>
            <person name="Smanski M.J."/>
            <person name="Chevrette M.G."/>
            <person name="De Carvalho L.P.S."/>
            <person name="Shen B."/>
        </authorList>
    </citation>
    <scope>NUCLEOTIDE SEQUENCE [LARGE SCALE GENOMIC DNA]</scope>
    <source>
        <strain evidence="4 5">NPDC048946</strain>
    </source>
</reference>
<keyword evidence="1" id="KW-0378">Hydrolase</keyword>
<sequence length="243" mass="24940">MPTEDIYDRAGFGAPAGAGKRPAVVVVDLTRGFTEPAYPTGTDLTGVVAATTELVDAARFAGAPVVFTAIAYTAAETDGDGVAWLRKAPGLRALREGSEAVAIDPRLPREDTDHLVVKKGASAFFGTSLAAHLTALGCDTAIVCGATTSGCVRATAVDAVQSGFAVLVPADCAGDRARGPHDAALFDIHAKYGDVVSLDHAVAYLRALVPAPPRRTTRPSGGARPAGRTHRSAPTRAWEGGNP</sequence>
<feature type="region of interest" description="Disordered" evidence="2">
    <location>
        <begin position="212"/>
        <end position="243"/>
    </location>
</feature>
<dbReference type="PANTHER" id="PTHR43540">
    <property type="entry name" value="PEROXYUREIDOACRYLATE/UREIDOACRYLATE AMIDOHYDROLASE-RELATED"/>
    <property type="match status" value="1"/>
</dbReference>
<dbReference type="Proteomes" id="UP001551482">
    <property type="component" value="Unassembled WGS sequence"/>
</dbReference>